<dbReference type="AlphaFoldDB" id="A0A4R2H263"/>
<feature type="transmembrane region" description="Helical" evidence="6">
    <location>
        <begin position="50"/>
        <end position="70"/>
    </location>
</feature>
<evidence type="ECO:0000256" key="5">
    <source>
        <dbReference type="ARBA" id="ARBA00023136"/>
    </source>
</evidence>
<organism evidence="7 8">
    <name type="scientific">Kribbella steppae</name>
    <dbReference type="NCBI Taxonomy" id="2512223"/>
    <lineage>
        <taxon>Bacteria</taxon>
        <taxon>Bacillati</taxon>
        <taxon>Actinomycetota</taxon>
        <taxon>Actinomycetes</taxon>
        <taxon>Propionibacteriales</taxon>
        <taxon>Kribbellaceae</taxon>
        <taxon>Kribbella</taxon>
    </lineage>
</organism>
<accession>A0A4R2H263</accession>
<comment type="subcellular location">
    <subcellularLocation>
        <location evidence="1">Cell membrane</location>
        <topology evidence="1">Multi-pass membrane protein</topology>
    </subcellularLocation>
</comment>
<keyword evidence="4 6" id="KW-1133">Transmembrane helix</keyword>
<dbReference type="InterPro" id="IPR036259">
    <property type="entry name" value="MFS_trans_sf"/>
</dbReference>
<keyword evidence="3 6" id="KW-0812">Transmembrane</keyword>
<name>A0A4R2H263_9ACTN</name>
<dbReference type="InterPro" id="IPR050189">
    <property type="entry name" value="MFS_Efflux_Transporters"/>
</dbReference>
<feature type="transmembrane region" description="Helical" evidence="6">
    <location>
        <begin position="12"/>
        <end position="30"/>
    </location>
</feature>
<keyword evidence="8" id="KW-1185">Reference proteome</keyword>
<evidence type="ECO:0008006" key="9">
    <source>
        <dbReference type="Google" id="ProtNLM"/>
    </source>
</evidence>
<dbReference type="Proteomes" id="UP000294508">
    <property type="component" value="Unassembled WGS sequence"/>
</dbReference>
<evidence type="ECO:0000313" key="8">
    <source>
        <dbReference type="Proteomes" id="UP000294508"/>
    </source>
</evidence>
<evidence type="ECO:0000256" key="3">
    <source>
        <dbReference type="ARBA" id="ARBA00022692"/>
    </source>
</evidence>
<dbReference type="GO" id="GO:0005886">
    <property type="term" value="C:plasma membrane"/>
    <property type="evidence" value="ECO:0007669"/>
    <property type="project" value="UniProtKB-SubCell"/>
</dbReference>
<evidence type="ECO:0000256" key="4">
    <source>
        <dbReference type="ARBA" id="ARBA00022989"/>
    </source>
</evidence>
<sequence length="119" mass="12368">MTVAVVRVREWLGVVGVTLGIFSIVTAEMLPVGLLGPMGSSFGLSAGRTGWLMTMPGLVAAVAAPVVTVLTARLDRRVMLCALMALLAGNAPTRGVGSRVRRCAGVLDELVRPGRPART</sequence>
<dbReference type="GO" id="GO:0022857">
    <property type="term" value="F:transmembrane transporter activity"/>
    <property type="evidence" value="ECO:0007669"/>
    <property type="project" value="TreeGrafter"/>
</dbReference>
<evidence type="ECO:0000256" key="6">
    <source>
        <dbReference type="SAM" id="Phobius"/>
    </source>
</evidence>
<dbReference type="Gene3D" id="1.20.1250.20">
    <property type="entry name" value="MFS general substrate transporter like domains"/>
    <property type="match status" value="1"/>
</dbReference>
<keyword evidence="2" id="KW-1003">Cell membrane</keyword>
<dbReference type="PANTHER" id="PTHR43124:SF3">
    <property type="entry name" value="CHLORAMPHENICOL EFFLUX PUMP RV0191"/>
    <property type="match status" value="1"/>
</dbReference>
<dbReference type="EMBL" id="SLWN01000015">
    <property type="protein sequence ID" value="TCO18644.1"/>
    <property type="molecule type" value="Genomic_DNA"/>
</dbReference>
<proteinExistence type="predicted"/>
<dbReference type="SUPFAM" id="SSF103473">
    <property type="entry name" value="MFS general substrate transporter"/>
    <property type="match status" value="1"/>
</dbReference>
<evidence type="ECO:0000313" key="7">
    <source>
        <dbReference type="EMBL" id="TCO18644.1"/>
    </source>
</evidence>
<dbReference type="PANTHER" id="PTHR43124">
    <property type="entry name" value="PURINE EFFLUX PUMP PBUE"/>
    <property type="match status" value="1"/>
</dbReference>
<protein>
    <recommendedName>
        <fullName evidence="9">MFS transporter</fullName>
    </recommendedName>
</protein>
<dbReference type="RefSeq" id="WP_242002194.1">
    <property type="nucleotide sequence ID" value="NZ_SLWN01000015.1"/>
</dbReference>
<evidence type="ECO:0000256" key="2">
    <source>
        <dbReference type="ARBA" id="ARBA00022475"/>
    </source>
</evidence>
<evidence type="ECO:0000256" key="1">
    <source>
        <dbReference type="ARBA" id="ARBA00004651"/>
    </source>
</evidence>
<gene>
    <name evidence="7" type="ORF">EV652_115189</name>
</gene>
<reference evidence="7 8" key="1">
    <citation type="journal article" date="2015" name="Stand. Genomic Sci.">
        <title>Genomic Encyclopedia of Bacterial and Archaeal Type Strains, Phase III: the genomes of soil and plant-associated and newly described type strains.</title>
        <authorList>
            <person name="Whitman W.B."/>
            <person name="Woyke T."/>
            <person name="Klenk H.P."/>
            <person name="Zhou Y."/>
            <person name="Lilburn T.G."/>
            <person name="Beck B.J."/>
            <person name="De Vos P."/>
            <person name="Vandamme P."/>
            <person name="Eisen J.A."/>
            <person name="Garrity G."/>
            <person name="Hugenholtz P."/>
            <person name="Kyrpides N.C."/>
        </authorList>
    </citation>
    <scope>NUCLEOTIDE SEQUENCE [LARGE SCALE GENOMIC DNA]</scope>
    <source>
        <strain evidence="7 8">VKM Ac-2572</strain>
    </source>
</reference>
<comment type="caution">
    <text evidence="7">The sequence shown here is derived from an EMBL/GenBank/DDBJ whole genome shotgun (WGS) entry which is preliminary data.</text>
</comment>
<keyword evidence="5 6" id="KW-0472">Membrane</keyword>